<dbReference type="GO" id="GO:0006353">
    <property type="term" value="P:DNA-templated transcription termination"/>
    <property type="evidence" value="ECO:0007669"/>
    <property type="project" value="UniProtKB-UniRule"/>
</dbReference>
<keyword evidence="2 6" id="KW-0889">Transcription antitermination</keyword>
<dbReference type="PROSITE" id="PS51462">
    <property type="entry name" value="NUDIX"/>
    <property type="match status" value="1"/>
</dbReference>
<dbReference type="Proteomes" id="UP000176787">
    <property type="component" value="Unassembled WGS sequence"/>
</dbReference>
<dbReference type="Gene3D" id="3.90.79.10">
    <property type="entry name" value="Nucleoside Triphosphate Pyrophosphohydrolase"/>
    <property type="match status" value="1"/>
</dbReference>
<comment type="similarity">
    <text evidence="1 6">Belongs to the NusB family.</text>
</comment>
<reference evidence="8 9" key="1">
    <citation type="journal article" date="2016" name="Nat. Commun.">
        <title>Thousands of microbial genomes shed light on interconnected biogeochemical processes in an aquifer system.</title>
        <authorList>
            <person name="Anantharaman K."/>
            <person name="Brown C.T."/>
            <person name="Hug L.A."/>
            <person name="Sharon I."/>
            <person name="Castelle C.J."/>
            <person name="Probst A.J."/>
            <person name="Thomas B.C."/>
            <person name="Singh A."/>
            <person name="Wilkins M.J."/>
            <person name="Karaoz U."/>
            <person name="Brodie E.L."/>
            <person name="Williams K.H."/>
            <person name="Hubbard S.S."/>
            <person name="Banfield J.F."/>
        </authorList>
    </citation>
    <scope>NUCLEOTIDE SEQUENCE [LARGE SCALE GENOMIC DNA]</scope>
</reference>
<dbReference type="SUPFAM" id="SSF55811">
    <property type="entry name" value="Nudix"/>
    <property type="match status" value="1"/>
</dbReference>
<evidence type="ECO:0000256" key="5">
    <source>
        <dbReference type="ARBA" id="ARBA00023163"/>
    </source>
</evidence>
<keyword evidence="4 6" id="KW-0805">Transcription regulation</keyword>
<dbReference type="InterPro" id="IPR006027">
    <property type="entry name" value="NusB_RsmB_TIM44"/>
</dbReference>
<accession>A0A1G2F3Q6</accession>
<comment type="caution">
    <text evidence="8">The sequence shown here is derived from an EMBL/GenBank/DDBJ whole genome shotgun (WGS) entry which is preliminary data.</text>
</comment>
<feature type="domain" description="Nudix hydrolase" evidence="7">
    <location>
        <begin position="152"/>
        <end position="288"/>
    </location>
</feature>
<dbReference type="Pfam" id="PF00293">
    <property type="entry name" value="NUDIX"/>
    <property type="match status" value="1"/>
</dbReference>
<dbReference type="GO" id="GO:0031564">
    <property type="term" value="P:transcription antitermination"/>
    <property type="evidence" value="ECO:0007669"/>
    <property type="project" value="UniProtKB-KW"/>
</dbReference>
<dbReference type="GO" id="GO:0005829">
    <property type="term" value="C:cytosol"/>
    <property type="evidence" value="ECO:0007669"/>
    <property type="project" value="TreeGrafter"/>
</dbReference>
<dbReference type="InterPro" id="IPR015797">
    <property type="entry name" value="NUDIX_hydrolase-like_dom_sf"/>
</dbReference>
<organism evidence="8 9">
    <name type="scientific">Candidatus Niyogibacteria bacterium RIFCSPLOWO2_12_FULL_41_13</name>
    <dbReference type="NCBI Taxonomy" id="1801726"/>
    <lineage>
        <taxon>Bacteria</taxon>
        <taxon>Candidatus Niyogiibacteriota</taxon>
    </lineage>
</organism>
<dbReference type="PANTHER" id="PTHR11078:SF3">
    <property type="entry name" value="ANTITERMINATION NUSB DOMAIN-CONTAINING PROTEIN"/>
    <property type="match status" value="1"/>
</dbReference>
<evidence type="ECO:0000256" key="2">
    <source>
        <dbReference type="ARBA" id="ARBA00022814"/>
    </source>
</evidence>
<dbReference type="Pfam" id="PF01029">
    <property type="entry name" value="NusB"/>
    <property type="match status" value="1"/>
</dbReference>
<evidence type="ECO:0000256" key="1">
    <source>
        <dbReference type="ARBA" id="ARBA00005952"/>
    </source>
</evidence>
<evidence type="ECO:0000313" key="8">
    <source>
        <dbReference type="EMBL" id="OGZ32567.1"/>
    </source>
</evidence>
<dbReference type="InterPro" id="IPR035926">
    <property type="entry name" value="NusB-like_sf"/>
</dbReference>
<dbReference type="InterPro" id="IPR011605">
    <property type="entry name" value="NusB_fam"/>
</dbReference>
<evidence type="ECO:0000259" key="7">
    <source>
        <dbReference type="PROSITE" id="PS51462"/>
    </source>
</evidence>
<dbReference type="HAMAP" id="MF_00073">
    <property type="entry name" value="NusB"/>
    <property type="match status" value="1"/>
</dbReference>
<dbReference type="GO" id="GO:0003723">
    <property type="term" value="F:RNA binding"/>
    <property type="evidence" value="ECO:0007669"/>
    <property type="project" value="UniProtKB-UniRule"/>
</dbReference>
<sequence>MQTLFEWDFYDYDQKKANQFLELNLKEFGADLDNQNLTKNLVEGVVEKKDILDKIIEKTAPEWPIEQIARIDRTVLRLGLYELLFADRGETPPKVAINEAIELAKNFGSDSSGKFVNGVLGTVYREMGEPGKYDEKKTREKLKDISDLSKLPIEKLGGGVVYRNHEKGLFLALVHDVFGYWTLSKRHLEEGEKVEEGAARGLKEELGIKNFELKEKIGENEYFASDPERGLVRRQVTYFLAETSDKELALHASGGLDDAKWFKEEELGELKIYDDVRKIIDKGLELLRSNQN</sequence>
<dbReference type="EMBL" id="MHMS01000006">
    <property type="protein sequence ID" value="OGZ32567.1"/>
    <property type="molecule type" value="Genomic_DNA"/>
</dbReference>
<gene>
    <name evidence="6" type="primary">nusB</name>
    <name evidence="8" type="ORF">A3H02_00295</name>
</gene>
<dbReference type="Gene3D" id="1.10.940.10">
    <property type="entry name" value="NusB-like"/>
    <property type="match status" value="1"/>
</dbReference>
<comment type="function">
    <text evidence="6">Involved in transcription antitermination. Required for transcription of ribosomal RNA (rRNA) genes. Binds specifically to the boxA antiterminator sequence of the ribosomal RNA (rrn) operons.</text>
</comment>
<dbReference type="STRING" id="1801726.A3H02_00295"/>
<keyword evidence="3 6" id="KW-0694">RNA-binding</keyword>
<dbReference type="SUPFAM" id="SSF48013">
    <property type="entry name" value="NusB-like"/>
    <property type="match status" value="1"/>
</dbReference>
<dbReference type="PANTHER" id="PTHR11078">
    <property type="entry name" value="N UTILIZATION SUBSTANCE PROTEIN B-RELATED"/>
    <property type="match status" value="1"/>
</dbReference>
<protein>
    <recommendedName>
        <fullName evidence="6">Transcription antitermination protein NusB</fullName>
    </recommendedName>
    <alternativeName>
        <fullName evidence="6">Antitermination factor NusB</fullName>
    </alternativeName>
</protein>
<evidence type="ECO:0000256" key="4">
    <source>
        <dbReference type="ARBA" id="ARBA00023015"/>
    </source>
</evidence>
<evidence type="ECO:0000256" key="6">
    <source>
        <dbReference type="HAMAP-Rule" id="MF_00073"/>
    </source>
</evidence>
<evidence type="ECO:0000256" key="3">
    <source>
        <dbReference type="ARBA" id="ARBA00022884"/>
    </source>
</evidence>
<name>A0A1G2F3Q6_9BACT</name>
<dbReference type="NCBIfam" id="TIGR01951">
    <property type="entry name" value="nusB"/>
    <property type="match status" value="1"/>
</dbReference>
<dbReference type="InterPro" id="IPR000086">
    <property type="entry name" value="NUDIX_hydrolase_dom"/>
</dbReference>
<proteinExistence type="inferred from homology"/>
<dbReference type="AlphaFoldDB" id="A0A1G2F3Q6"/>
<keyword evidence="5 6" id="KW-0804">Transcription</keyword>
<evidence type="ECO:0000313" key="9">
    <source>
        <dbReference type="Proteomes" id="UP000176787"/>
    </source>
</evidence>